<dbReference type="AlphaFoldDB" id="Q1Q4X8"/>
<name>Q1Q4X8_KUEST</name>
<reference evidence="1" key="2">
    <citation type="submission" date="2006-01" db="EMBL/GenBank/DDBJ databases">
        <authorList>
            <person name="Genoscope"/>
        </authorList>
    </citation>
    <scope>NUCLEOTIDE SEQUENCE</scope>
</reference>
<gene>
    <name evidence="2" type="ORF">KsCSTR_31530</name>
    <name evidence="1" type="ORF">kuste4308</name>
</gene>
<dbReference type="Proteomes" id="UP000501926">
    <property type="component" value="Chromosome"/>
</dbReference>
<reference evidence="1" key="1">
    <citation type="journal article" date="2006" name="Nature">
        <title>Deciphering the evolution and metabolism of an anammox bacterium from a community genome.</title>
        <authorList>
            <person name="Strous M."/>
            <person name="Pelletier E."/>
            <person name="Mangenot S."/>
            <person name="Rattei T."/>
            <person name="Lehner A."/>
            <person name="Taylor M.W."/>
            <person name="Horn M."/>
            <person name="Daims H."/>
            <person name="Bartol-Mavel D."/>
            <person name="Wincker P."/>
            <person name="Barbe V."/>
            <person name="Fonknechten N."/>
            <person name="Vallenet D."/>
            <person name="Segurens B."/>
            <person name="Schenowitz-Truong C."/>
            <person name="Medigue C."/>
            <person name="Collingro A."/>
            <person name="Snel B."/>
            <person name="Dutilh B.E."/>
            <person name="OpDenCamp H.J.M."/>
            <person name="vanDerDrift C."/>
            <person name="Cirpus I."/>
            <person name="vanDePas-Schoonen K.T."/>
            <person name="Harhangi H.R."/>
            <person name="vanNiftrik L."/>
            <person name="Schmid M."/>
            <person name="Keltjens J."/>
            <person name="vanDeVossenberg J."/>
            <person name="Kartal B."/>
            <person name="Meier H."/>
            <person name="Frishman D."/>
            <person name="Huynen M.A."/>
            <person name="Mewes H."/>
            <person name="Weissenbach J."/>
            <person name="Jetten M.S.M."/>
            <person name="Wagner M."/>
            <person name="LePaslier D."/>
        </authorList>
    </citation>
    <scope>NUCLEOTIDE SEQUENCE</scope>
</reference>
<dbReference type="EMBL" id="CP049055">
    <property type="protein sequence ID" value="QII12532.1"/>
    <property type="molecule type" value="Genomic_DNA"/>
</dbReference>
<organism evidence="1">
    <name type="scientific">Kuenenia stuttgartiensis</name>
    <dbReference type="NCBI Taxonomy" id="174633"/>
    <lineage>
        <taxon>Bacteria</taxon>
        <taxon>Pseudomonadati</taxon>
        <taxon>Planctomycetota</taxon>
        <taxon>Candidatus Brocadiia</taxon>
        <taxon>Candidatus Brocadiales</taxon>
        <taxon>Candidatus Brocadiaceae</taxon>
        <taxon>Candidatus Kuenenia</taxon>
    </lineage>
</organism>
<protein>
    <submittedName>
        <fullName evidence="1">Uncharacterized protein</fullName>
    </submittedName>
</protein>
<sequence length="75" mass="8870">MQETFYFWGVFPIFCDFRHVLMKRCSSVNPDRVSNPVRVVLPRLHERLQTIGNAPYFCNSSPQRTRRKQIQCVPA</sequence>
<proteinExistence type="predicted"/>
<evidence type="ECO:0000313" key="1">
    <source>
        <dbReference type="EMBL" id="CAJ75070.1"/>
    </source>
</evidence>
<reference evidence="2 3" key="3">
    <citation type="submission" date="2020-02" db="EMBL/GenBank/DDBJ databases">
        <title>Newly sequenced genome of strain CSTR1 showed variability in Candidatus Kuenenia stuttgartiensis genomes.</title>
        <authorList>
            <person name="Ding C."/>
            <person name="Adrian L."/>
        </authorList>
    </citation>
    <scope>NUCLEOTIDE SEQUENCE [LARGE SCALE GENOMIC DNA]</scope>
    <source>
        <strain evidence="2 3">CSTR1</strain>
    </source>
</reference>
<dbReference type="EMBL" id="CT573071">
    <property type="protein sequence ID" value="CAJ75070.1"/>
    <property type="molecule type" value="Genomic_DNA"/>
</dbReference>
<accession>Q1Q4X8</accession>
<evidence type="ECO:0000313" key="2">
    <source>
        <dbReference type="EMBL" id="QII12532.1"/>
    </source>
</evidence>
<evidence type="ECO:0000313" key="3">
    <source>
        <dbReference type="Proteomes" id="UP000501926"/>
    </source>
</evidence>